<evidence type="ECO:0000313" key="2">
    <source>
        <dbReference type="EMBL" id="VIP04641.1"/>
    </source>
</evidence>
<protein>
    <submittedName>
        <fullName evidence="2">Uncharacterized protein</fullName>
    </submittedName>
</protein>
<dbReference type="InParanoid" id="A0A6C2YTD1"/>
<feature type="region of interest" description="Disordered" evidence="1">
    <location>
        <begin position="75"/>
        <end position="108"/>
    </location>
</feature>
<organism evidence="2">
    <name type="scientific">Tuwongella immobilis</name>
    <dbReference type="NCBI Taxonomy" id="692036"/>
    <lineage>
        <taxon>Bacteria</taxon>
        <taxon>Pseudomonadati</taxon>
        <taxon>Planctomycetota</taxon>
        <taxon>Planctomycetia</taxon>
        <taxon>Gemmatales</taxon>
        <taxon>Gemmataceae</taxon>
        <taxon>Tuwongella</taxon>
    </lineage>
</organism>
<evidence type="ECO:0000313" key="3">
    <source>
        <dbReference type="Proteomes" id="UP000464378"/>
    </source>
</evidence>
<dbReference type="KEGG" id="tim:GMBLW1_45520"/>
<dbReference type="EMBL" id="LR586016">
    <property type="protein sequence ID" value="VIP04641.1"/>
    <property type="molecule type" value="Genomic_DNA"/>
</dbReference>
<keyword evidence="3" id="KW-1185">Reference proteome</keyword>
<gene>
    <name evidence="2" type="ORF">GMBLW1_45520</name>
</gene>
<proteinExistence type="predicted"/>
<sequence>MTRGLEMCVRQCGTLLVECGTLLVECGTLLVECGTLLVECGTLSHALAKGTWSPWQSPSSLRSFSGRFLTLSKSRPENARRGGHFGLAGGERSLADAPSSGVPQPNGP</sequence>
<accession>A0A6C2YTD1</accession>
<evidence type="ECO:0000256" key="1">
    <source>
        <dbReference type="SAM" id="MobiDB-lite"/>
    </source>
</evidence>
<dbReference type="EMBL" id="LR593887">
    <property type="protein sequence ID" value="VTS06643.1"/>
    <property type="molecule type" value="Genomic_DNA"/>
</dbReference>
<name>A0A6C2YTD1_9BACT</name>
<dbReference type="AlphaFoldDB" id="A0A6C2YTD1"/>
<dbReference type="Proteomes" id="UP000464378">
    <property type="component" value="Chromosome"/>
</dbReference>
<reference evidence="2" key="1">
    <citation type="submission" date="2019-04" db="EMBL/GenBank/DDBJ databases">
        <authorList>
            <consortium name="Science for Life Laboratories"/>
        </authorList>
    </citation>
    <scope>NUCLEOTIDE SEQUENCE</scope>
    <source>
        <strain evidence="2">MBLW1</strain>
    </source>
</reference>